<dbReference type="InterPro" id="IPR041218">
    <property type="entry name" value="DUF5606"/>
</dbReference>
<evidence type="ECO:0000313" key="4">
    <source>
        <dbReference type="EMBL" id="SFU04226.1"/>
    </source>
</evidence>
<dbReference type="Gene3D" id="1.10.10.1650">
    <property type="match status" value="1"/>
</dbReference>
<sequence>MNFKDLATVAGKPGLFKVLKPSRTGVILESMDAKKTKLVAGMSQRVSILSDISIYTLTEEGAEPLESVMQKIEAEFQGDLGLDANPDESELRAFMKHVLPEVDEARVYTSDIKKLITWYKLIREKAPEVLQKAEEEKTEEAKAPTAKEQKAAKEAKSGKKSDK</sequence>
<feature type="region of interest" description="Disordered" evidence="1">
    <location>
        <begin position="131"/>
        <end position="163"/>
    </location>
</feature>
<accession>A0A1I7CXX7</accession>
<organism evidence="4 5">
    <name type="scientific">Algoriphagus locisalis</name>
    <dbReference type="NCBI Taxonomy" id="305507"/>
    <lineage>
        <taxon>Bacteria</taxon>
        <taxon>Pseudomonadati</taxon>
        <taxon>Bacteroidota</taxon>
        <taxon>Cytophagia</taxon>
        <taxon>Cytophagales</taxon>
        <taxon>Cyclobacteriaceae</taxon>
        <taxon>Algoriphagus</taxon>
    </lineage>
</organism>
<dbReference type="InterPro" id="IPR049282">
    <property type="entry name" value="BVU_3817_N_sf"/>
</dbReference>
<feature type="domain" description="DUF5606" evidence="2">
    <location>
        <begin position="4"/>
        <end position="49"/>
    </location>
</feature>
<dbReference type="AlphaFoldDB" id="A0A1I7CXX7"/>
<dbReference type="Gene3D" id="2.30.30.730">
    <property type="match status" value="1"/>
</dbReference>
<reference evidence="5" key="1">
    <citation type="submission" date="2016-10" db="EMBL/GenBank/DDBJ databases">
        <authorList>
            <person name="Varghese N."/>
            <person name="Submissions S."/>
        </authorList>
    </citation>
    <scope>NUCLEOTIDE SEQUENCE [LARGE SCALE GENOMIC DNA]</scope>
    <source>
        <strain evidence="5">DSM 23445</strain>
    </source>
</reference>
<name>A0A1I7CXX7_9BACT</name>
<dbReference type="EMBL" id="FPBF01000005">
    <property type="protein sequence ID" value="SFU04226.1"/>
    <property type="molecule type" value="Genomic_DNA"/>
</dbReference>
<dbReference type="OrthoDB" id="675198at2"/>
<evidence type="ECO:0000313" key="5">
    <source>
        <dbReference type="Proteomes" id="UP000199673"/>
    </source>
</evidence>
<dbReference type="RefSeq" id="WP_091695939.1">
    <property type="nucleotide sequence ID" value="NZ_FPBF01000005.1"/>
</dbReference>
<gene>
    <name evidence="4" type="ORF">SAMN04489724_3558</name>
</gene>
<evidence type="ECO:0000259" key="3">
    <source>
        <dbReference type="Pfam" id="PF21186"/>
    </source>
</evidence>
<proteinExistence type="predicted"/>
<dbReference type="STRING" id="305507.SAMN04489724_3558"/>
<evidence type="ECO:0000256" key="1">
    <source>
        <dbReference type="SAM" id="MobiDB-lite"/>
    </source>
</evidence>
<dbReference type="InterPro" id="IPR049280">
    <property type="entry name" value="DUF6852"/>
</dbReference>
<feature type="domain" description="DUF6852" evidence="3">
    <location>
        <begin position="52"/>
        <end position="122"/>
    </location>
</feature>
<protein>
    <submittedName>
        <fullName evidence="4">Uncharacterized protein</fullName>
    </submittedName>
</protein>
<dbReference type="Pfam" id="PF18347">
    <property type="entry name" value="DUF5606"/>
    <property type="match status" value="1"/>
</dbReference>
<dbReference type="Proteomes" id="UP000199673">
    <property type="component" value="Unassembled WGS sequence"/>
</dbReference>
<dbReference type="Pfam" id="PF21186">
    <property type="entry name" value="DUF6852"/>
    <property type="match status" value="1"/>
</dbReference>
<dbReference type="InterPro" id="IPR049281">
    <property type="entry name" value="BVU_3817-like_C_sf"/>
</dbReference>
<evidence type="ECO:0000259" key="2">
    <source>
        <dbReference type="Pfam" id="PF18347"/>
    </source>
</evidence>
<keyword evidence="5" id="KW-1185">Reference proteome</keyword>